<dbReference type="EMBL" id="AWSJ01000103">
    <property type="protein sequence ID" value="ERI10360.1"/>
    <property type="molecule type" value="Genomic_DNA"/>
</dbReference>
<evidence type="ECO:0000313" key="1">
    <source>
        <dbReference type="EMBL" id="ERI10360.1"/>
    </source>
</evidence>
<reference evidence="1 2" key="1">
    <citation type="submission" date="2013-08" db="EMBL/GenBank/DDBJ databases">
        <authorList>
            <person name="Weinstock G."/>
            <person name="Sodergren E."/>
            <person name="Wylie T."/>
            <person name="Fulton L."/>
            <person name="Fulton R."/>
            <person name="Fronick C."/>
            <person name="O'Laughlin M."/>
            <person name="Godfrey J."/>
            <person name="Miner T."/>
            <person name="Herter B."/>
            <person name="Appelbaum E."/>
            <person name="Cordes M."/>
            <person name="Lek S."/>
            <person name="Wollam A."/>
            <person name="Pepin K.H."/>
            <person name="Palsikar V.B."/>
            <person name="Mitreva M."/>
            <person name="Wilson R.K."/>
        </authorList>
    </citation>
    <scope>NUCLEOTIDE SEQUENCE [LARGE SCALE GENOMIC DNA]</scope>
    <source>
        <strain evidence="1 2">ATCC 12856</strain>
    </source>
</reference>
<dbReference type="Proteomes" id="UP000016511">
    <property type="component" value="Unassembled WGS sequence"/>
</dbReference>
<gene>
    <name evidence="1" type="ORF">HMPREF0083_01554</name>
</gene>
<evidence type="ECO:0000313" key="2">
    <source>
        <dbReference type="Proteomes" id="UP000016511"/>
    </source>
</evidence>
<comment type="caution">
    <text evidence="1">The sequence shown here is derived from an EMBL/GenBank/DDBJ whole genome shotgun (WGS) entry which is preliminary data.</text>
</comment>
<organism evidence="1 2">
    <name type="scientific">Aneurinibacillus aneurinilyticus ATCC 12856</name>
    <dbReference type="NCBI Taxonomy" id="649747"/>
    <lineage>
        <taxon>Bacteria</taxon>
        <taxon>Bacillati</taxon>
        <taxon>Bacillota</taxon>
        <taxon>Bacilli</taxon>
        <taxon>Bacillales</taxon>
        <taxon>Paenibacillaceae</taxon>
        <taxon>Aneurinibacillus group</taxon>
        <taxon>Aneurinibacillus</taxon>
    </lineage>
</organism>
<proteinExistence type="predicted"/>
<name>U1X5X1_ANEAE</name>
<dbReference type="PATRIC" id="fig|649747.3.peg.1409"/>
<accession>U1X5X1</accession>
<dbReference type="AlphaFoldDB" id="U1X5X1"/>
<protein>
    <submittedName>
        <fullName evidence="1">Uncharacterized protein</fullName>
    </submittedName>
</protein>
<keyword evidence="2" id="KW-1185">Reference proteome</keyword>
<dbReference type="HOGENOM" id="CLU_1891838_0_0_9"/>
<sequence length="134" mass="15399">MEEVGQILMTAQYPLGAIDRTNHTLYYSECDSTGADQLVKFDLKTKQKEQLTTQLFAINRMIPVDKKIILSTSPKCQRNIPLATYDLQSKKLSLWDEKDHDTSDRSLTLNPFTGKLYASLYSEKEGYKNQKKQT</sequence>
<dbReference type="STRING" id="649747.HMPREF0083_01554"/>